<evidence type="ECO:0000256" key="7">
    <source>
        <dbReference type="ARBA" id="ARBA00022989"/>
    </source>
</evidence>
<keyword evidence="7 14" id="KW-1133">Transmembrane helix</keyword>
<dbReference type="InterPro" id="IPR048525">
    <property type="entry name" value="DDR1-2_DS-like"/>
</dbReference>
<dbReference type="InterPro" id="IPR017441">
    <property type="entry name" value="Protein_kinase_ATP_BS"/>
</dbReference>
<dbReference type="Gene3D" id="1.10.510.10">
    <property type="entry name" value="Transferase(Phosphotransferase) domain 1"/>
    <property type="match status" value="1"/>
</dbReference>
<dbReference type="Proteomes" id="UP000494165">
    <property type="component" value="Unassembled WGS sequence"/>
</dbReference>
<dbReference type="PANTHER" id="PTHR24416:SF580">
    <property type="entry name" value="DISCOIDIN DOMAIN RECEPTOR, ISOFORM F"/>
    <property type="match status" value="1"/>
</dbReference>
<sequence length="832" mass="93427">MGCLRLLQDKNGGAWCPRNQIKRDSNEYLQVELHRPHMVTATRTQGRFGNGHGQEYAEEFVLEYWRPGMNSWRRWRNHSRKETLPGNSNTYTVEEQRLEPPFLATRLRFVPQSVHVRTVCMRVEIVGCPWTEGLVSYSMPQGEQRGSEVDLSDRAFDGKDQGSYLESGLGQLTDGRLGADNFRADTNGHGKGYEWVGWKNESGARPVEIVFEFDAVRNFSAVHLHANNLYSKDVQVFSQARVFFSIGGRHYSGEPVHFSYVPDLMIERARNVTVKLHGRIGRFVKLQLWFAAKWIMLSEISFDSAPVSSNITEEDSQDSGLMPVSEYPLQRDEVHHEQREIVDDGKGKKESGSYMGPVIGTLSAVILLLIGAILFIVVRHRRGKNATSTVLPKFSDKRTKDLDKNGGGMYHEPYHVGMYSNGRYSAVKGEVSSPDYADVQSCEYAVPSHHLGPTIETPPPPFATARRPYSFLPGPPQNPPPTEQFYAATEIVQGVNCVHTAPPSMGVQSCAAATAVDTSSSADEEDELEASTSPLLLDFPRDKLRVLEDLGQGRFGQVHLCEAEQANEQRLVAVKWLTPGAPESTRAEFEREAEVLARLRDPNLARVVGARLTEEPFCVVLEYSDCGDLNQFLQDHISETTTPVPARAQTLSYGSLIYMATQIASGMKYLESLNFVHRDLATRNCLVGPGYSIRISDLGSGRALYSSDYVSLEGQQPLPLRWMAWESVLLGKFSSKSDVWSFAVTLWEVLTFAREQPFEELSDAKVLENLAHICDDDGHQMYLEQPKNCPKEIFDLMSECWQTSANARPNFREIHLFLQRKNLGYKPTSPKA</sequence>
<keyword evidence="3 14" id="KW-0812">Transmembrane</keyword>
<evidence type="ECO:0000256" key="8">
    <source>
        <dbReference type="ARBA" id="ARBA00023136"/>
    </source>
</evidence>
<evidence type="ECO:0000256" key="2">
    <source>
        <dbReference type="ARBA" id="ARBA00022475"/>
    </source>
</evidence>
<evidence type="ECO:0000259" key="15">
    <source>
        <dbReference type="PROSITE" id="PS50011"/>
    </source>
</evidence>
<evidence type="ECO:0000256" key="10">
    <source>
        <dbReference type="ARBA" id="ARBA00023170"/>
    </source>
</evidence>
<proteinExistence type="predicted"/>
<dbReference type="GO" id="GO:0010976">
    <property type="term" value="P:positive regulation of neuron projection development"/>
    <property type="evidence" value="ECO:0007669"/>
    <property type="project" value="TreeGrafter"/>
</dbReference>
<dbReference type="CDD" id="cd05051">
    <property type="entry name" value="PTKc_DDR"/>
    <property type="match status" value="1"/>
</dbReference>
<evidence type="ECO:0000256" key="14">
    <source>
        <dbReference type="SAM" id="Phobius"/>
    </source>
</evidence>
<dbReference type="PROSITE" id="PS01286">
    <property type="entry name" value="FA58C_2"/>
    <property type="match status" value="1"/>
</dbReference>
<feature type="binding site" evidence="13">
    <location>
        <position position="575"/>
    </location>
    <ligand>
        <name>ATP</name>
        <dbReference type="ChEBI" id="CHEBI:30616"/>
    </ligand>
</feature>
<dbReference type="InterPro" id="IPR050122">
    <property type="entry name" value="RTK"/>
</dbReference>
<evidence type="ECO:0000256" key="6">
    <source>
        <dbReference type="ARBA" id="ARBA00022840"/>
    </source>
</evidence>
<dbReference type="Gene3D" id="2.60.120.260">
    <property type="entry name" value="Galactose-binding domain-like"/>
    <property type="match status" value="1"/>
</dbReference>
<dbReference type="GO" id="GO:0051897">
    <property type="term" value="P:positive regulation of phosphatidylinositol 3-kinase/protein kinase B signal transduction"/>
    <property type="evidence" value="ECO:0007669"/>
    <property type="project" value="TreeGrafter"/>
</dbReference>
<evidence type="ECO:0000313" key="17">
    <source>
        <dbReference type="EMBL" id="CAB3378399.1"/>
    </source>
</evidence>
<evidence type="ECO:0000256" key="5">
    <source>
        <dbReference type="ARBA" id="ARBA00022741"/>
    </source>
</evidence>
<dbReference type="PANTHER" id="PTHR24416">
    <property type="entry name" value="TYROSINE-PROTEIN KINASE RECEPTOR"/>
    <property type="match status" value="1"/>
</dbReference>
<dbReference type="GO" id="GO:0005886">
    <property type="term" value="C:plasma membrane"/>
    <property type="evidence" value="ECO:0007669"/>
    <property type="project" value="UniProtKB-SubCell"/>
</dbReference>
<dbReference type="PROSITE" id="PS50022">
    <property type="entry name" value="FA58C_3"/>
    <property type="match status" value="1"/>
</dbReference>
<dbReference type="GO" id="GO:0005518">
    <property type="term" value="F:collagen binding"/>
    <property type="evidence" value="ECO:0007669"/>
    <property type="project" value="TreeGrafter"/>
</dbReference>
<evidence type="ECO:0000256" key="4">
    <source>
        <dbReference type="ARBA" id="ARBA00022729"/>
    </source>
</evidence>
<accession>A0A8S1DCT4</accession>
<reference evidence="17 18" key="1">
    <citation type="submission" date="2020-04" db="EMBL/GenBank/DDBJ databases">
        <authorList>
            <person name="Alioto T."/>
            <person name="Alioto T."/>
            <person name="Gomez Garrido J."/>
        </authorList>
    </citation>
    <scope>NUCLEOTIDE SEQUENCE [LARGE SCALE GENOMIC DNA]</scope>
</reference>
<evidence type="ECO:0000259" key="16">
    <source>
        <dbReference type="PROSITE" id="PS50022"/>
    </source>
</evidence>
<evidence type="ECO:0000256" key="12">
    <source>
        <dbReference type="ARBA" id="ARBA00051243"/>
    </source>
</evidence>
<dbReference type="Gene3D" id="3.30.200.20">
    <property type="entry name" value="Phosphorylase Kinase, domain 1"/>
    <property type="match status" value="1"/>
</dbReference>
<comment type="caution">
    <text evidence="17">The sequence shown here is derived from an EMBL/GenBank/DDBJ whole genome shotgun (WGS) entry which is preliminary data.</text>
</comment>
<dbReference type="EMBL" id="CADEPI010000163">
    <property type="protein sequence ID" value="CAB3378399.1"/>
    <property type="molecule type" value="Genomic_DNA"/>
</dbReference>
<dbReference type="FunFam" id="1.10.510.10:FF:000053">
    <property type="entry name" value="Epithelial discoidin domain-containing receptor 1"/>
    <property type="match status" value="1"/>
</dbReference>
<dbReference type="Pfam" id="PF00754">
    <property type="entry name" value="F5_F8_type_C"/>
    <property type="match status" value="1"/>
</dbReference>
<organism evidence="17 18">
    <name type="scientific">Cloeon dipterum</name>
    <dbReference type="NCBI Taxonomy" id="197152"/>
    <lineage>
        <taxon>Eukaryota</taxon>
        <taxon>Metazoa</taxon>
        <taxon>Ecdysozoa</taxon>
        <taxon>Arthropoda</taxon>
        <taxon>Hexapoda</taxon>
        <taxon>Insecta</taxon>
        <taxon>Pterygota</taxon>
        <taxon>Palaeoptera</taxon>
        <taxon>Ephemeroptera</taxon>
        <taxon>Pisciforma</taxon>
        <taxon>Baetidae</taxon>
        <taxon>Cloeon</taxon>
    </lineage>
</organism>
<dbReference type="InterPro" id="IPR008979">
    <property type="entry name" value="Galactose-bd-like_sf"/>
</dbReference>
<dbReference type="InterPro" id="IPR000719">
    <property type="entry name" value="Prot_kinase_dom"/>
</dbReference>
<keyword evidence="5 13" id="KW-0547">Nucleotide-binding</keyword>
<dbReference type="Pfam" id="PF07714">
    <property type="entry name" value="PK_Tyr_Ser-Thr"/>
    <property type="match status" value="1"/>
</dbReference>
<dbReference type="PROSITE" id="PS00107">
    <property type="entry name" value="PROTEIN_KINASE_ATP"/>
    <property type="match status" value="1"/>
</dbReference>
<dbReference type="InterPro" id="IPR011009">
    <property type="entry name" value="Kinase-like_dom_sf"/>
</dbReference>
<dbReference type="PRINTS" id="PR00109">
    <property type="entry name" value="TYRKINASE"/>
</dbReference>
<protein>
    <recommendedName>
        <fullName evidence="19">Protein kinase domain-containing protein</fullName>
    </recommendedName>
</protein>
<dbReference type="PROSITE" id="PS00109">
    <property type="entry name" value="PROTEIN_KINASE_TYR"/>
    <property type="match status" value="1"/>
</dbReference>
<evidence type="ECO:0000256" key="9">
    <source>
        <dbReference type="ARBA" id="ARBA00023157"/>
    </source>
</evidence>
<evidence type="ECO:0000256" key="3">
    <source>
        <dbReference type="ARBA" id="ARBA00022692"/>
    </source>
</evidence>
<feature type="transmembrane region" description="Helical" evidence="14">
    <location>
        <begin position="354"/>
        <end position="378"/>
    </location>
</feature>
<keyword evidence="11" id="KW-0325">Glycoprotein</keyword>
<keyword evidence="18" id="KW-1185">Reference proteome</keyword>
<keyword evidence="8 14" id="KW-0472">Membrane</keyword>
<name>A0A8S1DCT4_9INSE</name>
<evidence type="ECO:0000256" key="11">
    <source>
        <dbReference type="ARBA" id="ARBA00023180"/>
    </source>
</evidence>
<evidence type="ECO:0000256" key="13">
    <source>
        <dbReference type="PROSITE-ProRule" id="PRU10141"/>
    </source>
</evidence>
<dbReference type="GO" id="GO:0043235">
    <property type="term" value="C:receptor complex"/>
    <property type="evidence" value="ECO:0007669"/>
    <property type="project" value="TreeGrafter"/>
</dbReference>
<evidence type="ECO:0000256" key="1">
    <source>
        <dbReference type="ARBA" id="ARBA00004251"/>
    </source>
</evidence>
<comment type="catalytic activity">
    <reaction evidence="12">
        <text>L-tyrosyl-[protein] + ATP = O-phospho-L-tyrosyl-[protein] + ADP + H(+)</text>
        <dbReference type="Rhea" id="RHEA:10596"/>
        <dbReference type="Rhea" id="RHEA-COMP:10136"/>
        <dbReference type="Rhea" id="RHEA-COMP:20101"/>
        <dbReference type="ChEBI" id="CHEBI:15378"/>
        <dbReference type="ChEBI" id="CHEBI:30616"/>
        <dbReference type="ChEBI" id="CHEBI:46858"/>
        <dbReference type="ChEBI" id="CHEBI:61978"/>
        <dbReference type="ChEBI" id="CHEBI:456216"/>
        <dbReference type="EC" id="2.7.10.1"/>
    </reaction>
</comment>
<comment type="subcellular location">
    <subcellularLocation>
        <location evidence="1">Cell membrane</location>
        <topology evidence="1">Single-pass type I membrane protein</topology>
    </subcellularLocation>
</comment>
<dbReference type="SMART" id="SM00219">
    <property type="entry name" value="TyrKc"/>
    <property type="match status" value="1"/>
</dbReference>
<dbReference type="Gene3D" id="2.60.120.1190">
    <property type="match status" value="1"/>
</dbReference>
<dbReference type="InterPro" id="IPR008266">
    <property type="entry name" value="Tyr_kinase_AS"/>
</dbReference>
<feature type="domain" description="Protein kinase" evidence="15">
    <location>
        <begin position="544"/>
        <end position="818"/>
    </location>
</feature>
<dbReference type="GO" id="GO:0005524">
    <property type="term" value="F:ATP binding"/>
    <property type="evidence" value="ECO:0007669"/>
    <property type="project" value="UniProtKB-UniRule"/>
</dbReference>
<dbReference type="SUPFAM" id="SSF56112">
    <property type="entry name" value="Protein kinase-like (PK-like)"/>
    <property type="match status" value="1"/>
</dbReference>
<gene>
    <name evidence="17" type="ORF">CLODIP_2_CD09857</name>
</gene>
<dbReference type="InterPro" id="IPR001245">
    <property type="entry name" value="Ser-Thr/Tyr_kinase_cat_dom"/>
</dbReference>
<dbReference type="PROSITE" id="PS50011">
    <property type="entry name" value="PROTEIN_KINASE_DOM"/>
    <property type="match status" value="1"/>
</dbReference>
<evidence type="ECO:0008006" key="19">
    <source>
        <dbReference type="Google" id="ProtNLM"/>
    </source>
</evidence>
<dbReference type="FunFam" id="2.60.120.1190:FF:000003">
    <property type="entry name" value="Discoidin domain-containing receptor 2"/>
    <property type="match status" value="1"/>
</dbReference>
<feature type="domain" description="F5/8 type C" evidence="16">
    <location>
        <begin position="1"/>
        <end position="128"/>
    </location>
</feature>
<dbReference type="Pfam" id="PF21114">
    <property type="entry name" value="DDR1-2_DS-like"/>
    <property type="match status" value="1"/>
</dbReference>
<keyword evidence="10" id="KW-0675">Receptor</keyword>
<keyword evidence="9" id="KW-1015">Disulfide bond</keyword>
<dbReference type="SUPFAM" id="SSF49785">
    <property type="entry name" value="Galactose-binding domain-like"/>
    <property type="match status" value="1"/>
</dbReference>
<evidence type="ECO:0000313" key="18">
    <source>
        <dbReference type="Proteomes" id="UP000494165"/>
    </source>
</evidence>
<dbReference type="GO" id="GO:0038062">
    <property type="term" value="F:protein tyrosine kinase collagen receptor activity"/>
    <property type="evidence" value="ECO:0007669"/>
    <property type="project" value="TreeGrafter"/>
</dbReference>
<dbReference type="InterPro" id="IPR020635">
    <property type="entry name" value="Tyr_kinase_cat_dom"/>
</dbReference>
<keyword evidence="4" id="KW-0732">Signal</keyword>
<keyword evidence="2" id="KW-1003">Cell membrane</keyword>
<dbReference type="AlphaFoldDB" id="A0A8S1DCT4"/>
<keyword evidence="6 13" id="KW-0067">ATP-binding</keyword>
<dbReference type="InterPro" id="IPR000421">
    <property type="entry name" value="FA58C"/>
</dbReference>
<dbReference type="OrthoDB" id="6071166at2759"/>